<accession>A0A1G2FY69</accession>
<dbReference type="AlphaFoldDB" id="A0A1G2FY69"/>
<evidence type="ECO:0000313" key="2">
    <source>
        <dbReference type="Proteomes" id="UP000176700"/>
    </source>
</evidence>
<name>A0A1G2FY69_9BACT</name>
<comment type="caution">
    <text evidence="1">The sequence shown here is derived from an EMBL/GenBank/DDBJ whole genome shotgun (WGS) entry which is preliminary data.</text>
</comment>
<reference evidence="1 2" key="1">
    <citation type="journal article" date="2016" name="Nat. Commun.">
        <title>Thousands of microbial genomes shed light on interconnected biogeochemical processes in an aquifer system.</title>
        <authorList>
            <person name="Anantharaman K."/>
            <person name="Brown C.T."/>
            <person name="Hug L.A."/>
            <person name="Sharon I."/>
            <person name="Castelle C.J."/>
            <person name="Probst A.J."/>
            <person name="Thomas B.C."/>
            <person name="Singh A."/>
            <person name="Wilkins M.J."/>
            <person name="Karaoz U."/>
            <person name="Brodie E.L."/>
            <person name="Williams K.H."/>
            <person name="Hubbard S.S."/>
            <person name="Banfield J.F."/>
        </authorList>
    </citation>
    <scope>NUCLEOTIDE SEQUENCE [LARGE SCALE GENOMIC DNA]</scope>
</reference>
<evidence type="ECO:0000313" key="1">
    <source>
        <dbReference type="EMBL" id="OGZ43016.1"/>
    </source>
</evidence>
<protein>
    <submittedName>
        <fullName evidence="1">Uncharacterized protein</fullName>
    </submittedName>
</protein>
<dbReference type="Proteomes" id="UP000176700">
    <property type="component" value="Unassembled WGS sequence"/>
</dbReference>
<proteinExistence type="predicted"/>
<sequence length="179" mass="20611">MGFPTNIEVLKNSIATRRNAARTASDEASHRERENQENQAIAEILNRLLSSWRDSDPGKYGDAFFFLDATLRKRVVVQEFLADGTKVYQTRQEWGEYDRTRSWEDAKYDGVPYWYSVVTLSDVGRGECLKCKSLQPVVEHYVQAYDSPEGDVWLKKHLVLCLDCNLTTTLESKTSDSRF</sequence>
<dbReference type="EMBL" id="MHNI01000012">
    <property type="protein sequence ID" value="OGZ43016.1"/>
    <property type="molecule type" value="Genomic_DNA"/>
</dbReference>
<organism evidence="1 2">
    <name type="scientific">Candidatus Ryanbacteria bacterium RIFCSPHIGHO2_01_45_13</name>
    <dbReference type="NCBI Taxonomy" id="1802112"/>
    <lineage>
        <taxon>Bacteria</taxon>
        <taxon>Candidatus Ryaniibacteriota</taxon>
    </lineage>
</organism>
<gene>
    <name evidence="1" type="ORF">A2W41_02790</name>
</gene>